<evidence type="ECO:0008006" key="3">
    <source>
        <dbReference type="Google" id="ProtNLM"/>
    </source>
</evidence>
<protein>
    <recommendedName>
        <fullName evidence="3">Capsule synthesis protein CapA domain-containing protein</fullName>
    </recommendedName>
</protein>
<dbReference type="EMBL" id="CP021255">
    <property type="protein sequence ID" value="AVD72099.1"/>
    <property type="molecule type" value="Genomic_DNA"/>
</dbReference>
<dbReference type="InterPro" id="IPR029052">
    <property type="entry name" value="Metallo-depent_PP-like"/>
</dbReference>
<dbReference type="GO" id="GO:0016787">
    <property type="term" value="F:hydrolase activity"/>
    <property type="evidence" value="ECO:0007669"/>
    <property type="project" value="InterPro"/>
</dbReference>
<dbReference type="AlphaFoldDB" id="A0A2L1GQZ4"/>
<dbReference type="Proteomes" id="UP000239867">
    <property type="component" value="Chromosome"/>
</dbReference>
<evidence type="ECO:0000313" key="2">
    <source>
        <dbReference type="Proteomes" id="UP000239867"/>
    </source>
</evidence>
<dbReference type="OrthoDB" id="9814800at2"/>
<proteinExistence type="predicted"/>
<name>A0A2L1GQZ4_9BACT</name>
<accession>A0A2L1GQZ4</accession>
<dbReference type="PANTHER" id="PTHR11575:SF24">
    <property type="entry name" value="5'-NUCLEOTIDASE"/>
    <property type="match status" value="1"/>
</dbReference>
<dbReference type="Gene3D" id="3.60.21.10">
    <property type="match status" value="1"/>
</dbReference>
<evidence type="ECO:0000313" key="1">
    <source>
        <dbReference type="EMBL" id="AVD72099.1"/>
    </source>
</evidence>
<reference evidence="1 2" key="1">
    <citation type="journal article" date="2018" name="MBio">
        <title>Insights into the evolution of host association through the isolation and characterization of a novel human periodontal pathobiont, Desulfobulbus oralis.</title>
        <authorList>
            <person name="Cross K.L."/>
            <person name="Chirania P."/>
            <person name="Xiong W."/>
            <person name="Beall C.J."/>
            <person name="Elkins J.G."/>
            <person name="Giannone R.J."/>
            <person name="Griffen A.L."/>
            <person name="Guss A.M."/>
            <person name="Hettich R.L."/>
            <person name="Joshi S.S."/>
            <person name="Mokrzan E.M."/>
            <person name="Martin R.K."/>
            <person name="Zhulin I.B."/>
            <person name="Leys E.J."/>
            <person name="Podar M."/>
        </authorList>
    </citation>
    <scope>NUCLEOTIDE SEQUENCE [LARGE SCALE GENOMIC DNA]</scope>
    <source>
        <strain evidence="1 2">ORNL</strain>
    </source>
</reference>
<keyword evidence="2" id="KW-1185">Reference proteome</keyword>
<dbReference type="PANTHER" id="PTHR11575">
    <property type="entry name" value="5'-NUCLEOTIDASE-RELATED"/>
    <property type="match status" value="1"/>
</dbReference>
<dbReference type="GO" id="GO:0009166">
    <property type="term" value="P:nucleotide catabolic process"/>
    <property type="evidence" value="ECO:0007669"/>
    <property type="project" value="InterPro"/>
</dbReference>
<dbReference type="SUPFAM" id="SSF56300">
    <property type="entry name" value="Metallo-dependent phosphatases"/>
    <property type="match status" value="1"/>
</dbReference>
<dbReference type="KEGG" id="deo:CAY53_11940"/>
<sequence length="326" mass="34721">MTRKALEHGRLILLLAILLLLPGYAQTQELRIVYGNDNQGELLSCGCSYDIGGLARKAARLQALRTQNGGSPLLALDAGNLAFRKPELPAEAGQALAARIRARGVVAANRQMGLGIAGIAANDLAAGPGFLRAIAGDGFTWLSANLVDSQSGALLFPAFTTVQAGQLRVTVLALTDPQARVPSGCRLRPWQEVLPQLVQKLRPEAHLLVLLSNQPFTENKKIATACPGLDLIFQAGYTMGNLPPTQVGHALISQTSTRGKYLGLLHIDWQGPGRWRHQAGGALVPEGRAVSGFSQRFLPLDASLPDDAATKTLVDEVERQARAAAR</sequence>
<dbReference type="RefSeq" id="WP_104937302.1">
    <property type="nucleotide sequence ID" value="NZ_CP021255.1"/>
</dbReference>
<organism evidence="1 2">
    <name type="scientific">Desulfobulbus oralis</name>
    <dbReference type="NCBI Taxonomy" id="1986146"/>
    <lineage>
        <taxon>Bacteria</taxon>
        <taxon>Pseudomonadati</taxon>
        <taxon>Thermodesulfobacteriota</taxon>
        <taxon>Desulfobulbia</taxon>
        <taxon>Desulfobulbales</taxon>
        <taxon>Desulfobulbaceae</taxon>
        <taxon>Desulfobulbus</taxon>
    </lineage>
</organism>
<dbReference type="InterPro" id="IPR006179">
    <property type="entry name" value="5_nucleotidase/apyrase"/>
</dbReference>
<gene>
    <name evidence="1" type="ORF">CAY53_11940</name>
</gene>